<gene>
    <name evidence="3" type="ORF">KUV50_08345</name>
</gene>
<evidence type="ECO:0000259" key="2">
    <source>
        <dbReference type="SMART" id="SM00331"/>
    </source>
</evidence>
<dbReference type="InterPro" id="IPR036457">
    <property type="entry name" value="PPM-type-like_dom_sf"/>
</dbReference>
<dbReference type="InterPro" id="IPR052016">
    <property type="entry name" value="Bact_Sigma-Reg"/>
</dbReference>
<dbReference type="Proteomes" id="UP000753961">
    <property type="component" value="Unassembled WGS sequence"/>
</dbReference>
<accession>A0A953HTN8</accession>
<evidence type="ECO:0000313" key="4">
    <source>
        <dbReference type="Proteomes" id="UP000753961"/>
    </source>
</evidence>
<comment type="caution">
    <text evidence="3">The sequence shown here is derived from an EMBL/GenBank/DDBJ whole genome shotgun (WGS) entry which is preliminary data.</text>
</comment>
<dbReference type="Pfam" id="PF07228">
    <property type="entry name" value="SpoIIE"/>
    <property type="match status" value="1"/>
</dbReference>
<dbReference type="SUPFAM" id="SSF81606">
    <property type="entry name" value="PP2C-like"/>
    <property type="match status" value="1"/>
</dbReference>
<keyword evidence="1" id="KW-0378">Hydrolase</keyword>
<sequence>MVPIYENIADPQDTYNNQLFGLMKITEAINENASITDLFEIYKNSIERYYEPGSVTLCVNTIRGMKVLSSDPTKTWSDYASAFKKFSEKKSKFFRSSNGEIFIPVYHKKELISLVHLEQINVQDSTRFNFLKTITNFVAIAMENKRLFKLRIEQENYKTQLELARQIQHSLMPQYFSDTRELEFKTLYIPHSEIGGDYFDFFHIENSNISIFCIADVAGKGIPAALLMANLQASLRRLSINYSDLTTLLKGLNKAVYESTKGDRLVTLFIGAYDVIKNELQYINAGHPYPILQTRAQGSCYLKKGTTPIGINETLPEISVGREIIKDETVIFSYTDGLEELRNNKGQMMGYHNILSTLHKLPFGNIEMITENMKEFIEKFKENEPIGDDITVLLCKIKPEGIVK</sequence>
<dbReference type="RefSeq" id="WP_222579668.1">
    <property type="nucleotide sequence ID" value="NZ_JAHVHU010000007.1"/>
</dbReference>
<organism evidence="3 4">
    <name type="scientific">Membranihabitans marinus</name>
    <dbReference type="NCBI Taxonomy" id="1227546"/>
    <lineage>
        <taxon>Bacteria</taxon>
        <taxon>Pseudomonadati</taxon>
        <taxon>Bacteroidota</taxon>
        <taxon>Saprospiria</taxon>
        <taxon>Saprospirales</taxon>
        <taxon>Saprospiraceae</taxon>
        <taxon>Membranihabitans</taxon>
    </lineage>
</organism>
<dbReference type="GO" id="GO:0016791">
    <property type="term" value="F:phosphatase activity"/>
    <property type="evidence" value="ECO:0007669"/>
    <property type="project" value="TreeGrafter"/>
</dbReference>
<keyword evidence="4" id="KW-1185">Reference proteome</keyword>
<name>A0A953HTN8_9BACT</name>
<evidence type="ECO:0000313" key="3">
    <source>
        <dbReference type="EMBL" id="MBY5958135.1"/>
    </source>
</evidence>
<dbReference type="PANTHER" id="PTHR43156:SF2">
    <property type="entry name" value="STAGE II SPORULATION PROTEIN E"/>
    <property type="match status" value="1"/>
</dbReference>
<evidence type="ECO:0000256" key="1">
    <source>
        <dbReference type="ARBA" id="ARBA00022801"/>
    </source>
</evidence>
<dbReference type="EMBL" id="JAHVHU010000007">
    <property type="protein sequence ID" value="MBY5958135.1"/>
    <property type="molecule type" value="Genomic_DNA"/>
</dbReference>
<dbReference type="PANTHER" id="PTHR43156">
    <property type="entry name" value="STAGE II SPORULATION PROTEIN E-RELATED"/>
    <property type="match status" value="1"/>
</dbReference>
<feature type="domain" description="PPM-type phosphatase" evidence="2">
    <location>
        <begin position="179"/>
        <end position="397"/>
    </location>
</feature>
<dbReference type="InterPro" id="IPR001932">
    <property type="entry name" value="PPM-type_phosphatase-like_dom"/>
</dbReference>
<proteinExistence type="predicted"/>
<dbReference type="AlphaFoldDB" id="A0A953HTN8"/>
<reference evidence="3" key="1">
    <citation type="submission" date="2021-06" db="EMBL/GenBank/DDBJ databases">
        <title>44 bacteria genomes isolated from Dapeng, Shenzhen.</title>
        <authorList>
            <person name="Zheng W."/>
            <person name="Yu S."/>
            <person name="Huang Y."/>
        </authorList>
    </citation>
    <scope>NUCLEOTIDE SEQUENCE</scope>
    <source>
        <strain evidence="3">DP5N28-2</strain>
    </source>
</reference>
<dbReference type="Gene3D" id="3.60.40.10">
    <property type="entry name" value="PPM-type phosphatase domain"/>
    <property type="match status" value="1"/>
</dbReference>
<protein>
    <submittedName>
        <fullName evidence="3">PP2C family protein-serine/threonine phosphatase</fullName>
    </submittedName>
</protein>
<dbReference type="SMART" id="SM00331">
    <property type="entry name" value="PP2C_SIG"/>
    <property type="match status" value="1"/>
</dbReference>